<evidence type="ECO:0000313" key="8">
    <source>
        <dbReference type="EMBL" id="KAK9508038.1"/>
    </source>
</evidence>
<feature type="transmembrane region" description="Helical" evidence="7">
    <location>
        <begin position="65"/>
        <end position="85"/>
    </location>
</feature>
<comment type="subcellular location">
    <subcellularLocation>
        <location evidence="1">Mitochondrion inner membrane</location>
    </subcellularLocation>
</comment>
<evidence type="ECO:0000313" key="9">
    <source>
        <dbReference type="Proteomes" id="UP001461498"/>
    </source>
</evidence>
<evidence type="ECO:0000256" key="7">
    <source>
        <dbReference type="SAM" id="Phobius"/>
    </source>
</evidence>
<accession>A0AAW1DFT8</accession>
<dbReference type="Proteomes" id="UP001461498">
    <property type="component" value="Unassembled WGS sequence"/>
</dbReference>
<name>A0AAW1DFT8_9HEMI</name>
<evidence type="ECO:0008006" key="10">
    <source>
        <dbReference type="Google" id="ProtNLM"/>
    </source>
</evidence>
<organism evidence="8 9">
    <name type="scientific">Rhynocoris fuscipes</name>
    <dbReference type="NCBI Taxonomy" id="488301"/>
    <lineage>
        <taxon>Eukaryota</taxon>
        <taxon>Metazoa</taxon>
        <taxon>Ecdysozoa</taxon>
        <taxon>Arthropoda</taxon>
        <taxon>Hexapoda</taxon>
        <taxon>Insecta</taxon>
        <taxon>Pterygota</taxon>
        <taxon>Neoptera</taxon>
        <taxon>Paraneoptera</taxon>
        <taxon>Hemiptera</taxon>
        <taxon>Heteroptera</taxon>
        <taxon>Panheteroptera</taxon>
        <taxon>Cimicomorpha</taxon>
        <taxon>Reduviidae</taxon>
        <taxon>Harpactorinae</taxon>
        <taxon>Harpactorini</taxon>
        <taxon>Rhynocoris</taxon>
    </lineage>
</organism>
<evidence type="ECO:0000256" key="5">
    <source>
        <dbReference type="ARBA" id="ARBA00023136"/>
    </source>
</evidence>
<sequence>MFSNIIFKKLNIKNSPKIYQRFIGNTSSYYSKKDDCCAKEDPFNVPPRNPFDEKHEDGGYLIPKILSLMVGIPAVALFSLYLFLFREKPERPPFIPYSYLRIRTKKFPWGDGNHSLLHNPRVNALPDGYETEP</sequence>
<dbReference type="GO" id="GO:0030234">
    <property type="term" value="F:enzyme regulator activity"/>
    <property type="evidence" value="ECO:0007669"/>
    <property type="project" value="TreeGrafter"/>
</dbReference>
<evidence type="ECO:0000256" key="1">
    <source>
        <dbReference type="ARBA" id="ARBA00004273"/>
    </source>
</evidence>
<dbReference type="Gene3D" id="4.10.95.10">
    <property type="entry name" value="Cytochrome c oxidase, subunit VIa"/>
    <property type="match status" value="1"/>
</dbReference>
<keyword evidence="2" id="KW-0999">Mitochondrion inner membrane</keyword>
<dbReference type="InterPro" id="IPR001349">
    <property type="entry name" value="Cyt_c_oxidase_su6a"/>
</dbReference>
<keyword evidence="9" id="KW-1185">Reference proteome</keyword>
<proteinExistence type="inferred from homology"/>
<dbReference type="GO" id="GO:0005743">
    <property type="term" value="C:mitochondrial inner membrane"/>
    <property type="evidence" value="ECO:0007669"/>
    <property type="project" value="UniProtKB-SubCell"/>
</dbReference>
<evidence type="ECO:0000256" key="6">
    <source>
        <dbReference type="RuleBase" id="RU004396"/>
    </source>
</evidence>
<dbReference type="PANTHER" id="PTHR11504">
    <property type="entry name" value="CYTOCHROME C OXIDASE POLYPEPTIDE VIA"/>
    <property type="match status" value="1"/>
</dbReference>
<comment type="similarity">
    <text evidence="6">Belongs to the cytochrome c oxidase subunit 6A family.</text>
</comment>
<keyword evidence="7" id="KW-0812">Transmembrane</keyword>
<protein>
    <recommendedName>
        <fullName evidence="10">Cytochrome c oxidase subunit</fullName>
    </recommendedName>
</protein>
<dbReference type="EMBL" id="JAPXFL010000004">
    <property type="protein sequence ID" value="KAK9508038.1"/>
    <property type="molecule type" value="Genomic_DNA"/>
</dbReference>
<keyword evidence="7" id="KW-1133">Transmembrane helix</keyword>
<dbReference type="SUPFAM" id="SSF81411">
    <property type="entry name" value="Mitochondrial cytochrome c oxidase subunit VIa"/>
    <property type="match status" value="1"/>
</dbReference>
<dbReference type="AlphaFoldDB" id="A0AAW1DFT8"/>
<evidence type="ECO:0000256" key="3">
    <source>
        <dbReference type="ARBA" id="ARBA00022946"/>
    </source>
</evidence>
<reference evidence="8 9" key="1">
    <citation type="submission" date="2022-12" db="EMBL/GenBank/DDBJ databases">
        <title>Chromosome-level genome assembly of true bugs.</title>
        <authorList>
            <person name="Ma L."/>
            <person name="Li H."/>
        </authorList>
    </citation>
    <scope>NUCLEOTIDE SEQUENCE [LARGE SCALE GENOMIC DNA]</scope>
    <source>
        <strain evidence="8">Lab_2022b</strain>
    </source>
</reference>
<dbReference type="InterPro" id="IPR036418">
    <property type="entry name" value="Cyt_c_oxidase_su6a_sf"/>
</dbReference>
<keyword evidence="4" id="KW-0496">Mitochondrion</keyword>
<evidence type="ECO:0000256" key="4">
    <source>
        <dbReference type="ARBA" id="ARBA00023128"/>
    </source>
</evidence>
<gene>
    <name evidence="8" type="ORF">O3M35_007785</name>
</gene>
<dbReference type="PANTHER" id="PTHR11504:SF0">
    <property type="entry name" value="CYTOCHROME C OXIDASE SUBUNIT"/>
    <property type="match status" value="1"/>
</dbReference>
<dbReference type="Pfam" id="PF02046">
    <property type="entry name" value="COX6A"/>
    <property type="match status" value="1"/>
</dbReference>
<keyword evidence="5 7" id="KW-0472">Membrane</keyword>
<dbReference type="GO" id="GO:0006123">
    <property type="term" value="P:mitochondrial electron transport, cytochrome c to oxygen"/>
    <property type="evidence" value="ECO:0007669"/>
    <property type="project" value="TreeGrafter"/>
</dbReference>
<keyword evidence="3" id="KW-0809">Transit peptide</keyword>
<comment type="caution">
    <text evidence="8">The sequence shown here is derived from an EMBL/GenBank/DDBJ whole genome shotgun (WGS) entry which is preliminary data.</text>
</comment>
<evidence type="ECO:0000256" key="2">
    <source>
        <dbReference type="ARBA" id="ARBA00022792"/>
    </source>
</evidence>